<accession>L9KYP9</accession>
<organism evidence="1 2">
    <name type="scientific">Tupaia chinensis</name>
    <name type="common">Chinese tree shrew</name>
    <name type="synonym">Tupaia belangeri chinensis</name>
    <dbReference type="NCBI Taxonomy" id="246437"/>
    <lineage>
        <taxon>Eukaryota</taxon>
        <taxon>Metazoa</taxon>
        <taxon>Chordata</taxon>
        <taxon>Craniata</taxon>
        <taxon>Vertebrata</taxon>
        <taxon>Euteleostomi</taxon>
        <taxon>Mammalia</taxon>
        <taxon>Eutheria</taxon>
        <taxon>Euarchontoglires</taxon>
        <taxon>Scandentia</taxon>
        <taxon>Tupaiidae</taxon>
        <taxon>Tupaia</taxon>
    </lineage>
</organism>
<dbReference type="AlphaFoldDB" id="L9KYP9"/>
<evidence type="ECO:0000313" key="1">
    <source>
        <dbReference type="EMBL" id="ELW68060.1"/>
    </source>
</evidence>
<reference evidence="2" key="1">
    <citation type="submission" date="2012-07" db="EMBL/GenBank/DDBJ databases">
        <title>Genome of the Chinese tree shrew, a rising model animal genetically related to primates.</title>
        <authorList>
            <person name="Zhang G."/>
            <person name="Fan Y."/>
            <person name="Yao Y."/>
            <person name="Huang Z."/>
        </authorList>
    </citation>
    <scope>NUCLEOTIDE SEQUENCE [LARGE SCALE GENOMIC DNA]</scope>
</reference>
<name>L9KYP9_TUPCH</name>
<sequence length="142" mass="16144">MLDPYHFMQVVESGTEHGASMEELPITRRVDALRVQVPYLTKLRMLLYFANCKKKGKRNEAFSLLKATISDLLDCVLEQQAVCDDSKESGNHRMLLYFANCKKKGKRNEAFSLLKATISDLLDCVLEQQAVCDDSKESGNHR</sequence>
<reference evidence="2" key="2">
    <citation type="journal article" date="2013" name="Nat. Commun.">
        <title>Genome of the Chinese tree shrew.</title>
        <authorList>
            <person name="Fan Y."/>
            <person name="Huang Z.Y."/>
            <person name="Cao C.C."/>
            <person name="Chen C.S."/>
            <person name="Chen Y.X."/>
            <person name="Fan D.D."/>
            <person name="He J."/>
            <person name="Hou H.L."/>
            <person name="Hu L."/>
            <person name="Hu X.T."/>
            <person name="Jiang X.T."/>
            <person name="Lai R."/>
            <person name="Lang Y.S."/>
            <person name="Liang B."/>
            <person name="Liao S.G."/>
            <person name="Mu D."/>
            <person name="Ma Y.Y."/>
            <person name="Niu Y.Y."/>
            <person name="Sun X.Q."/>
            <person name="Xia J.Q."/>
            <person name="Xiao J."/>
            <person name="Xiong Z.Q."/>
            <person name="Xu L."/>
            <person name="Yang L."/>
            <person name="Zhang Y."/>
            <person name="Zhao W."/>
            <person name="Zhao X.D."/>
            <person name="Zheng Y.T."/>
            <person name="Zhou J.M."/>
            <person name="Zhu Y.B."/>
            <person name="Zhang G.J."/>
            <person name="Wang J."/>
            <person name="Yao Y.G."/>
        </authorList>
    </citation>
    <scope>NUCLEOTIDE SEQUENCE [LARGE SCALE GENOMIC DNA]</scope>
</reference>
<evidence type="ECO:0000313" key="2">
    <source>
        <dbReference type="Proteomes" id="UP000011518"/>
    </source>
</evidence>
<dbReference type="Proteomes" id="UP000011518">
    <property type="component" value="Unassembled WGS sequence"/>
</dbReference>
<gene>
    <name evidence="1" type="ORF">TREES_T100007488</name>
</gene>
<keyword evidence="2" id="KW-1185">Reference proteome</keyword>
<protein>
    <submittedName>
        <fullName evidence="1">Uncharacterized protein</fullName>
    </submittedName>
</protein>
<dbReference type="EMBL" id="KB320583">
    <property type="protein sequence ID" value="ELW68060.1"/>
    <property type="molecule type" value="Genomic_DNA"/>
</dbReference>
<proteinExistence type="predicted"/>
<dbReference type="InParanoid" id="L9KYP9"/>